<feature type="transmembrane region" description="Helical" evidence="13">
    <location>
        <begin position="192"/>
        <end position="212"/>
    </location>
</feature>
<organism evidence="14 15">
    <name type="scientific">Brettanomyces naardenensis</name>
    <name type="common">Yeast</name>
    <dbReference type="NCBI Taxonomy" id="13370"/>
    <lineage>
        <taxon>Eukaryota</taxon>
        <taxon>Fungi</taxon>
        <taxon>Dikarya</taxon>
        <taxon>Ascomycota</taxon>
        <taxon>Saccharomycotina</taxon>
        <taxon>Pichiomycetes</taxon>
        <taxon>Pichiales</taxon>
        <taxon>Pichiaceae</taxon>
        <taxon>Brettanomyces</taxon>
    </lineage>
</organism>
<protein>
    <recommendedName>
        <fullName evidence="10">O-acyltransferase</fullName>
    </recommendedName>
</protein>
<dbReference type="GO" id="GO:0005789">
    <property type="term" value="C:endoplasmic reticulum membrane"/>
    <property type="evidence" value="ECO:0007669"/>
    <property type="project" value="UniProtKB-SubCell"/>
</dbReference>
<evidence type="ECO:0000256" key="7">
    <source>
        <dbReference type="ARBA" id="ARBA00023136"/>
    </source>
</evidence>
<comment type="function">
    <text evidence="9">Sterol O-acyltransferase that catalyzes the formation of stery esters.</text>
</comment>
<reference evidence="14 15" key="1">
    <citation type="submission" date="2018-12" db="EMBL/GenBank/DDBJ databases">
        <authorList>
            <person name="Tiukova I."/>
            <person name="Dainat J."/>
        </authorList>
    </citation>
    <scope>NUCLEOTIDE SEQUENCE [LARGE SCALE GENOMIC DNA]</scope>
</reference>
<name>A0A448YTQ2_BRENA</name>
<evidence type="ECO:0000256" key="2">
    <source>
        <dbReference type="ARBA" id="ARBA00009010"/>
    </source>
</evidence>
<keyword evidence="4 13" id="KW-0812">Transmembrane</keyword>
<feature type="region of interest" description="Disordered" evidence="12">
    <location>
        <begin position="1"/>
        <end position="45"/>
    </location>
</feature>
<dbReference type="GO" id="GO:0034737">
    <property type="term" value="F:ergosterol O-acyltransferase activity"/>
    <property type="evidence" value="ECO:0007669"/>
    <property type="project" value="TreeGrafter"/>
</dbReference>
<evidence type="ECO:0000256" key="12">
    <source>
        <dbReference type="SAM" id="MobiDB-lite"/>
    </source>
</evidence>
<proteinExistence type="inferred from homology"/>
<evidence type="ECO:0000256" key="11">
    <source>
        <dbReference type="PIRSR" id="PIRSR000439-1"/>
    </source>
</evidence>
<comment type="subcellular location">
    <subcellularLocation>
        <location evidence="1 10">Endoplasmic reticulum membrane</location>
        <topology evidence="1 10">Multi-pass membrane protein</topology>
    </subcellularLocation>
</comment>
<evidence type="ECO:0000256" key="8">
    <source>
        <dbReference type="ARBA" id="ARBA00023315"/>
    </source>
</evidence>
<feature type="transmembrane region" description="Helical" evidence="13">
    <location>
        <begin position="115"/>
        <end position="137"/>
    </location>
</feature>
<dbReference type="OrthoDB" id="10039049at2759"/>
<feature type="transmembrane region" description="Helical" evidence="13">
    <location>
        <begin position="325"/>
        <end position="346"/>
    </location>
</feature>
<comment type="similarity">
    <text evidence="2 10">Belongs to the membrane-bound acyltransferase family. Sterol o-acyltransferase subfamily.</text>
</comment>
<accession>A0A448YTQ2</accession>
<keyword evidence="8 10" id="KW-0012">Acyltransferase</keyword>
<dbReference type="FunCoup" id="A0A448YTQ2">
    <property type="interactions" value="282"/>
</dbReference>
<dbReference type="PANTHER" id="PTHR10408:SF23">
    <property type="entry name" value="STEROL O-ACYLTRANSFERASE 1-RELATED"/>
    <property type="match status" value="1"/>
</dbReference>
<keyword evidence="3 10" id="KW-0808">Transferase</keyword>
<keyword evidence="5 10" id="KW-0256">Endoplasmic reticulum</keyword>
<dbReference type="InterPro" id="IPR014371">
    <property type="entry name" value="Oat_ACAT_DAG_ARE"/>
</dbReference>
<feature type="transmembrane region" description="Helical" evidence="13">
    <location>
        <begin position="157"/>
        <end position="180"/>
    </location>
</feature>
<dbReference type="InParanoid" id="A0A448YTQ2"/>
<dbReference type="STRING" id="13370.A0A448YTQ2"/>
<evidence type="ECO:0000313" key="15">
    <source>
        <dbReference type="Proteomes" id="UP000290900"/>
    </source>
</evidence>
<evidence type="ECO:0000256" key="3">
    <source>
        <dbReference type="ARBA" id="ARBA00022679"/>
    </source>
</evidence>
<sequence>MNDEYDLSDMNIGDKASSSASSGRSFSEPPSSPIPEETDNVEQVEKSRTVELKRLKGPKLPKKRIVIEERFKKYSTLMDGRYKADGTFRGKFADLNFKPRESVFDKEVVYGSKFFGLYVAFWFGVAMLVLNIVIKYYRENGSIFRSSVVRIMMTDIWAIGITDLTMYLTSYFPVFLHTCVRLGWIKWDRTGLIIESLFEVWYLVFFGLFYANYRQYPWIGKIFLMLHSVVLLMKIHSFAFYNGYMWSIKIELDVSKAYLKKHENLDPLLREALEKSVEFSNFELGTQAQSIPFPENISFANYFEYSMFPVVVYEVSFPRTEKIRWGYLFGKVAGIFGTIFVMVAIAQNEMYPIVMKCFELHKATSFLYKAQNYPILLIEMVPPFLAMYMMVFFLIWELILNAIAELSRFADREFYRYWWNSTDWNEYARDWNVPVHKFLLRHVYHSTISAFHVRKTTATFATFLLSSLVHEVAMFVIFRKVRFYLLGLQMCQLPLVEISRSTMMERFPTASNAIFWFGILLGPSLLCTMYLVF</sequence>
<evidence type="ECO:0000256" key="10">
    <source>
        <dbReference type="PIRNR" id="PIRNR000439"/>
    </source>
</evidence>
<evidence type="ECO:0000313" key="14">
    <source>
        <dbReference type="EMBL" id="VEU24294.1"/>
    </source>
</evidence>
<dbReference type="Proteomes" id="UP000290900">
    <property type="component" value="Unassembled WGS sequence"/>
</dbReference>
<dbReference type="Pfam" id="PF03062">
    <property type="entry name" value="MBOAT"/>
    <property type="match status" value="1"/>
</dbReference>
<dbReference type="AlphaFoldDB" id="A0A448YTQ2"/>
<keyword evidence="7 10" id="KW-0472">Membrane</keyword>
<dbReference type="PIRSF" id="PIRSF000439">
    <property type="entry name" value="Oat_ACAT_DAG_ARE"/>
    <property type="match status" value="1"/>
</dbReference>
<feature type="transmembrane region" description="Helical" evidence="13">
    <location>
        <begin position="513"/>
        <end position="532"/>
    </location>
</feature>
<evidence type="ECO:0000256" key="1">
    <source>
        <dbReference type="ARBA" id="ARBA00004477"/>
    </source>
</evidence>
<evidence type="ECO:0000256" key="5">
    <source>
        <dbReference type="ARBA" id="ARBA00022824"/>
    </source>
</evidence>
<feature type="transmembrane region" description="Helical" evidence="13">
    <location>
        <begin position="458"/>
        <end position="478"/>
    </location>
</feature>
<dbReference type="GO" id="GO:0008204">
    <property type="term" value="P:ergosterol metabolic process"/>
    <property type="evidence" value="ECO:0007669"/>
    <property type="project" value="TreeGrafter"/>
</dbReference>
<keyword evidence="6 13" id="KW-1133">Transmembrane helix</keyword>
<feature type="compositionally biased region" description="Low complexity" evidence="12">
    <location>
        <begin position="17"/>
        <end position="29"/>
    </location>
</feature>
<dbReference type="PANTHER" id="PTHR10408">
    <property type="entry name" value="STEROL O-ACYLTRANSFERASE"/>
    <property type="match status" value="1"/>
</dbReference>
<evidence type="ECO:0000256" key="9">
    <source>
        <dbReference type="ARBA" id="ARBA00023568"/>
    </source>
</evidence>
<evidence type="ECO:0000256" key="4">
    <source>
        <dbReference type="ARBA" id="ARBA00022692"/>
    </source>
</evidence>
<gene>
    <name evidence="14" type="ORF">BRENAR_LOCUS5022</name>
</gene>
<dbReference type="InterPro" id="IPR004299">
    <property type="entry name" value="MBOAT_fam"/>
</dbReference>
<evidence type="ECO:0000256" key="6">
    <source>
        <dbReference type="ARBA" id="ARBA00022989"/>
    </source>
</evidence>
<feature type="active site" evidence="11">
    <location>
        <position position="470"/>
    </location>
</feature>
<feature type="transmembrane region" description="Helical" evidence="13">
    <location>
        <begin position="385"/>
        <end position="404"/>
    </location>
</feature>
<feature type="transmembrane region" description="Helical" evidence="13">
    <location>
        <begin position="218"/>
        <end position="241"/>
    </location>
</feature>
<keyword evidence="15" id="KW-1185">Reference proteome</keyword>
<dbReference type="EMBL" id="CAACVR010000076">
    <property type="protein sequence ID" value="VEU24294.1"/>
    <property type="molecule type" value="Genomic_DNA"/>
</dbReference>
<evidence type="ECO:0000256" key="13">
    <source>
        <dbReference type="SAM" id="Phobius"/>
    </source>
</evidence>